<keyword evidence="3" id="KW-1185">Reference proteome</keyword>
<reference evidence="2 3" key="1">
    <citation type="submission" date="2024-09" db="EMBL/GenBank/DDBJ databases">
        <authorList>
            <person name="Sun Q."/>
            <person name="Mori K."/>
        </authorList>
    </citation>
    <scope>NUCLEOTIDE SEQUENCE [LARGE SCALE GENOMIC DNA]</scope>
    <source>
        <strain evidence="2 3">CCM 8543</strain>
    </source>
</reference>
<dbReference type="InterPro" id="IPR000182">
    <property type="entry name" value="GNAT_dom"/>
</dbReference>
<dbReference type="SUPFAM" id="SSF55729">
    <property type="entry name" value="Acyl-CoA N-acyltransferases (Nat)"/>
    <property type="match status" value="1"/>
</dbReference>
<dbReference type="EMBL" id="JBHLXD010000012">
    <property type="protein sequence ID" value="MFC0208493.1"/>
    <property type="molecule type" value="Genomic_DNA"/>
</dbReference>
<comment type="caution">
    <text evidence="2">The sequence shown here is derived from an EMBL/GenBank/DDBJ whole genome shotgun (WGS) entry which is preliminary data.</text>
</comment>
<name>A0ABV6D755_9HYPH</name>
<dbReference type="Pfam" id="PF13302">
    <property type="entry name" value="Acetyltransf_3"/>
    <property type="match status" value="1"/>
</dbReference>
<dbReference type="RefSeq" id="WP_261521298.1">
    <property type="nucleotide sequence ID" value="NZ_JAODNW010000017.1"/>
</dbReference>
<dbReference type="EC" id="2.3.-.-" evidence="2"/>
<dbReference type="PANTHER" id="PTHR43792:SF1">
    <property type="entry name" value="N-ACETYLTRANSFERASE DOMAIN-CONTAINING PROTEIN"/>
    <property type="match status" value="1"/>
</dbReference>
<proteinExistence type="predicted"/>
<gene>
    <name evidence="2" type="ORF">ACFFJ2_08790</name>
</gene>
<evidence type="ECO:0000313" key="2">
    <source>
        <dbReference type="EMBL" id="MFC0208493.1"/>
    </source>
</evidence>
<keyword evidence="2" id="KW-0808">Transferase</keyword>
<dbReference type="GO" id="GO:0016746">
    <property type="term" value="F:acyltransferase activity"/>
    <property type="evidence" value="ECO:0007669"/>
    <property type="project" value="UniProtKB-KW"/>
</dbReference>
<feature type="domain" description="N-acetyltransferase" evidence="1">
    <location>
        <begin position="10"/>
        <end position="165"/>
    </location>
</feature>
<dbReference type="PROSITE" id="PS51186">
    <property type="entry name" value="GNAT"/>
    <property type="match status" value="1"/>
</dbReference>
<dbReference type="Gene3D" id="3.40.630.30">
    <property type="match status" value="1"/>
</dbReference>
<protein>
    <submittedName>
        <fullName evidence="2">GNAT family N-acetyltransferase</fullName>
        <ecNumber evidence="2">2.3.-.-</ecNumber>
    </submittedName>
</protein>
<evidence type="ECO:0000313" key="3">
    <source>
        <dbReference type="Proteomes" id="UP001589755"/>
    </source>
</evidence>
<keyword evidence="2" id="KW-0012">Acyltransferase</keyword>
<evidence type="ECO:0000259" key="1">
    <source>
        <dbReference type="PROSITE" id="PS51186"/>
    </source>
</evidence>
<sequence length="166" mass="18648">MTPVLESERLVLRGWRKEDFPAFAAFYADEERTRYIGGPKNAWQAWTGFASMPGEWALNGYGLFALDRKQDGATVGFAGLWHPAYLEEPELAWSLYAGFEGKGYAVEAARRVLCWARDRGLPPLMSFVHPENLPSQAVAKRLGATPLPPTTLRGEPRLRFRHMVPA</sequence>
<accession>A0ABV6D755</accession>
<dbReference type="InterPro" id="IPR016181">
    <property type="entry name" value="Acyl_CoA_acyltransferase"/>
</dbReference>
<dbReference type="InterPro" id="IPR051531">
    <property type="entry name" value="N-acetyltransferase"/>
</dbReference>
<dbReference type="Proteomes" id="UP001589755">
    <property type="component" value="Unassembled WGS sequence"/>
</dbReference>
<dbReference type="PANTHER" id="PTHR43792">
    <property type="entry name" value="GNAT FAMILY, PUTATIVE (AFU_ORTHOLOGUE AFUA_3G00765)-RELATED-RELATED"/>
    <property type="match status" value="1"/>
</dbReference>
<organism evidence="2 3">
    <name type="scientific">Chelativorans intermedius</name>
    <dbReference type="NCBI Taxonomy" id="515947"/>
    <lineage>
        <taxon>Bacteria</taxon>
        <taxon>Pseudomonadati</taxon>
        <taxon>Pseudomonadota</taxon>
        <taxon>Alphaproteobacteria</taxon>
        <taxon>Hyphomicrobiales</taxon>
        <taxon>Phyllobacteriaceae</taxon>
        <taxon>Chelativorans</taxon>
    </lineage>
</organism>